<protein>
    <submittedName>
        <fullName evidence="2">Uncharacterized protein</fullName>
    </submittedName>
</protein>
<dbReference type="EMBL" id="NHTK01000699">
    <property type="protein sequence ID" value="PPR06171.1"/>
    <property type="molecule type" value="Genomic_DNA"/>
</dbReference>
<feature type="transmembrane region" description="Helical" evidence="1">
    <location>
        <begin position="26"/>
        <end position="48"/>
    </location>
</feature>
<evidence type="ECO:0000313" key="3">
    <source>
        <dbReference type="Proteomes" id="UP000284842"/>
    </source>
</evidence>
<dbReference type="AlphaFoldDB" id="A0A409YT35"/>
<keyword evidence="1" id="KW-0472">Membrane</keyword>
<dbReference type="InParanoid" id="A0A409YT35"/>
<evidence type="ECO:0000313" key="2">
    <source>
        <dbReference type="EMBL" id="PPR06171.1"/>
    </source>
</evidence>
<gene>
    <name evidence="2" type="ORF">CVT24_000718</name>
</gene>
<sequence length="174" mass="20115">MVVLSLATHISLHKSWYYTGHQSERLLMLSYGLVLSIISILWFPVLIIHDFGVEFDLKTMNAYCVIMSVIEGLVMILFIGTLLCTIALRVYRRHLKGELEEDQESTRDQQKWDRIQHSYEQVKPFQFDAADEPVSESDGKELDVVDEHVDLHDSYPAMTLILAQPPRHPRDETS</sequence>
<reference evidence="2 3" key="1">
    <citation type="journal article" date="2018" name="Evol. Lett.">
        <title>Horizontal gene cluster transfer increased hallucinogenic mushroom diversity.</title>
        <authorList>
            <person name="Reynolds H.T."/>
            <person name="Vijayakumar V."/>
            <person name="Gluck-Thaler E."/>
            <person name="Korotkin H.B."/>
            <person name="Matheny P.B."/>
            <person name="Slot J.C."/>
        </authorList>
    </citation>
    <scope>NUCLEOTIDE SEQUENCE [LARGE SCALE GENOMIC DNA]</scope>
    <source>
        <strain evidence="2 3">2629</strain>
    </source>
</reference>
<keyword evidence="3" id="KW-1185">Reference proteome</keyword>
<comment type="caution">
    <text evidence="2">The sequence shown here is derived from an EMBL/GenBank/DDBJ whole genome shotgun (WGS) entry which is preliminary data.</text>
</comment>
<organism evidence="2 3">
    <name type="scientific">Panaeolus cyanescens</name>
    <dbReference type="NCBI Taxonomy" id="181874"/>
    <lineage>
        <taxon>Eukaryota</taxon>
        <taxon>Fungi</taxon>
        <taxon>Dikarya</taxon>
        <taxon>Basidiomycota</taxon>
        <taxon>Agaricomycotina</taxon>
        <taxon>Agaricomycetes</taxon>
        <taxon>Agaricomycetidae</taxon>
        <taxon>Agaricales</taxon>
        <taxon>Agaricineae</taxon>
        <taxon>Galeropsidaceae</taxon>
        <taxon>Panaeolus</taxon>
    </lineage>
</organism>
<keyword evidence="1" id="KW-1133">Transmembrane helix</keyword>
<dbReference type="Proteomes" id="UP000284842">
    <property type="component" value="Unassembled WGS sequence"/>
</dbReference>
<proteinExistence type="predicted"/>
<feature type="transmembrane region" description="Helical" evidence="1">
    <location>
        <begin position="60"/>
        <end position="88"/>
    </location>
</feature>
<evidence type="ECO:0000256" key="1">
    <source>
        <dbReference type="SAM" id="Phobius"/>
    </source>
</evidence>
<keyword evidence="1" id="KW-0812">Transmembrane</keyword>
<name>A0A409YT35_9AGAR</name>
<accession>A0A409YT35</accession>